<evidence type="ECO:0000256" key="9">
    <source>
        <dbReference type="ARBA" id="ARBA00023014"/>
    </source>
</evidence>
<dbReference type="InterPro" id="IPR025895">
    <property type="entry name" value="LAM_C_dom"/>
</dbReference>
<comment type="caution">
    <text evidence="14">The sequence shown here is derived from an EMBL/GenBank/DDBJ whole genome shotgun (WGS) entry which is preliminary data.</text>
</comment>
<evidence type="ECO:0000256" key="7">
    <source>
        <dbReference type="ARBA" id="ARBA00022898"/>
    </source>
</evidence>
<evidence type="ECO:0000256" key="5">
    <source>
        <dbReference type="ARBA" id="ARBA00022691"/>
    </source>
</evidence>
<comment type="cofactor">
    <cofactor evidence="2">
        <name>[4Fe-4S] cluster</name>
        <dbReference type="ChEBI" id="CHEBI:49883"/>
    </cofactor>
</comment>
<evidence type="ECO:0000256" key="3">
    <source>
        <dbReference type="ARBA" id="ARBA00008703"/>
    </source>
</evidence>
<reference evidence="14" key="1">
    <citation type="journal article" date="2020" name="mSystems">
        <title>Genome- and Community-Level Interaction Insights into Carbon Utilization and Element Cycling Functions of Hydrothermarchaeota in Hydrothermal Sediment.</title>
        <authorList>
            <person name="Zhou Z."/>
            <person name="Liu Y."/>
            <person name="Xu W."/>
            <person name="Pan J."/>
            <person name="Luo Z.H."/>
            <person name="Li M."/>
        </authorList>
    </citation>
    <scope>NUCLEOTIDE SEQUENCE [LARGE SCALE GENOMIC DNA]</scope>
    <source>
        <strain evidence="14">SpSt-456</strain>
    </source>
</reference>
<evidence type="ECO:0000256" key="11">
    <source>
        <dbReference type="PIRSR" id="PIRSR004911-1"/>
    </source>
</evidence>
<keyword evidence="5" id="KW-0949">S-adenosyl-L-methionine</keyword>
<dbReference type="GO" id="GO:0016853">
    <property type="term" value="F:isomerase activity"/>
    <property type="evidence" value="ECO:0007669"/>
    <property type="project" value="UniProtKB-KW"/>
</dbReference>
<keyword evidence="9 11" id="KW-0411">Iron-sulfur</keyword>
<feature type="binding site" evidence="11">
    <location>
        <position position="77"/>
    </location>
    <ligand>
        <name>[4Fe-4S] cluster</name>
        <dbReference type="ChEBI" id="CHEBI:49883"/>
        <note>4Fe-4S-S-AdoMet</note>
    </ligand>
</feature>
<feature type="domain" description="Radical SAM core" evidence="13">
    <location>
        <begin position="63"/>
        <end position="276"/>
    </location>
</feature>
<dbReference type="AlphaFoldDB" id="A0A832EAP7"/>
<dbReference type="Pfam" id="PF04055">
    <property type="entry name" value="Radical_SAM"/>
    <property type="match status" value="1"/>
</dbReference>
<comment type="cofactor">
    <cofactor evidence="1 12">
        <name>pyridoxal 5'-phosphate</name>
        <dbReference type="ChEBI" id="CHEBI:597326"/>
    </cofactor>
</comment>
<dbReference type="InterPro" id="IPR007197">
    <property type="entry name" value="rSAM"/>
</dbReference>
<keyword evidence="8" id="KW-0408">Iron</keyword>
<evidence type="ECO:0000256" key="8">
    <source>
        <dbReference type="ARBA" id="ARBA00023004"/>
    </source>
</evidence>
<dbReference type="SMART" id="SM00729">
    <property type="entry name" value="Elp3"/>
    <property type="match status" value="1"/>
</dbReference>
<sequence length="340" mass="37746">MAAVHEVYPFVLSRHLAGLIAFPGDPLWRQVVPDPRELDAADSVGLWDPLGEESRSPVPNLVHRYPDRVLWILTDACAVHCRFCTRKRRWARPVPLTDDLVREALDYIRKTPAVRDVILSGGDPLMLSPDLLEGICAQVRDIPHVRLIRIGTRVPFADPTRVTRDLARRLAAFHPLYMNIHVNHPREISPESREAARILADAGIPLGSQTVLLKGINDDAAVLAELFTELLTLRIRPYYLLQMDLMHGTAHFRTPVTTGPALMAALRNRISGLAIPQVVVDLPGGLGKVPLTASAVVRLERDRVVFRNPAGEEAAYPLEPGEEERVRRMLGAGGMFESSP</sequence>
<dbReference type="Pfam" id="PF12544">
    <property type="entry name" value="LAM_C"/>
    <property type="match status" value="1"/>
</dbReference>
<dbReference type="SFLD" id="SFLDG01070">
    <property type="entry name" value="PLP-dependent"/>
    <property type="match status" value="1"/>
</dbReference>
<comment type="similarity">
    <text evidence="3">Belongs to the radical SAM superfamily. KamA family.</text>
</comment>
<gene>
    <name evidence="14" type="ORF">ENS06_09180</name>
</gene>
<keyword evidence="6 11" id="KW-0479">Metal-binding</keyword>
<dbReference type="PANTHER" id="PTHR30538:SF1">
    <property type="entry name" value="L-LYSINE 2,3-AMINOMUTASE"/>
    <property type="match status" value="1"/>
</dbReference>
<proteinExistence type="inferred from homology"/>
<dbReference type="InterPro" id="IPR058240">
    <property type="entry name" value="rSAM_sf"/>
</dbReference>
<keyword evidence="7 12" id="KW-0663">Pyridoxal phosphate</keyword>
<feature type="modified residue" description="N6-(pyridoxal phosphate)lysine" evidence="12">
    <location>
        <position position="288"/>
    </location>
</feature>
<dbReference type="InterPro" id="IPR006638">
    <property type="entry name" value="Elp3/MiaA/NifB-like_rSAM"/>
</dbReference>
<dbReference type="CDD" id="cd01335">
    <property type="entry name" value="Radical_SAM"/>
    <property type="match status" value="1"/>
</dbReference>
<dbReference type="SUPFAM" id="SSF102114">
    <property type="entry name" value="Radical SAM enzymes"/>
    <property type="match status" value="1"/>
</dbReference>
<dbReference type="InterPro" id="IPR013785">
    <property type="entry name" value="Aldolase_TIM"/>
</dbReference>
<dbReference type="SFLD" id="SFLDS00029">
    <property type="entry name" value="Radical_SAM"/>
    <property type="match status" value="1"/>
</dbReference>
<dbReference type="Gene3D" id="3.20.20.70">
    <property type="entry name" value="Aldolase class I"/>
    <property type="match status" value="1"/>
</dbReference>
<dbReference type="InterPro" id="IPR003739">
    <property type="entry name" value="Lys_aminomutase/Glu_NH3_mut"/>
</dbReference>
<accession>A0A832EAP7</accession>
<organism evidence="14">
    <name type="scientific">Desulfacinum infernum</name>
    <dbReference type="NCBI Taxonomy" id="35837"/>
    <lineage>
        <taxon>Bacteria</taxon>
        <taxon>Pseudomonadati</taxon>
        <taxon>Thermodesulfobacteriota</taxon>
        <taxon>Syntrophobacteria</taxon>
        <taxon>Syntrophobacterales</taxon>
        <taxon>Syntrophobacteraceae</taxon>
        <taxon>Desulfacinum</taxon>
    </lineage>
</organism>
<keyword evidence="10" id="KW-0413">Isomerase</keyword>
<dbReference type="EMBL" id="DSTK01000027">
    <property type="protein sequence ID" value="HFK97477.1"/>
    <property type="molecule type" value="Genomic_DNA"/>
</dbReference>
<dbReference type="PIRSF" id="PIRSF004911">
    <property type="entry name" value="DUF160"/>
    <property type="match status" value="1"/>
</dbReference>
<evidence type="ECO:0000256" key="12">
    <source>
        <dbReference type="PIRSR" id="PIRSR603739-50"/>
    </source>
</evidence>
<name>A0A832EAP7_9BACT</name>
<keyword evidence="4 11" id="KW-0004">4Fe-4S</keyword>
<feature type="binding site" evidence="11">
    <location>
        <position position="84"/>
    </location>
    <ligand>
        <name>[4Fe-4S] cluster</name>
        <dbReference type="ChEBI" id="CHEBI:49883"/>
        <note>4Fe-4S-S-AdoMet</note>
    </ligand>
</feature>
<feature type="binding site" evidence="11">
    <location>
        <position position="81"/>
    </location>
    <ligand>
        <name>[4Fe-4S] cluster</name>
        <dbReference type="ChEBI" id="CHEBI:49883"/>
        <note>4Fe-4S-S-AdoMet</note>
    </ligand>
</feature>
<dbReference type="PANTHER" id="PTHR30538">
    <property type="entry name" value="LYSINE 2,3-AMINOMUTASE-RELATED"/>
    <property type="match status" value="1"/>
</dbReference>
<evidence type="ECO:0000256" key="6">
    <source>
        <dbReference type="ARBA" id="ARBA00022723"/>
    </source>
</evidence>
<evidence type="ECO:0000313" key="14">
    <source>
        <dbReference type="EMBL" id="HFK97477.1"/>
    </source>
</evidence>
<dbReference type="GO" id="GO:0051539">
    <property type="term" value="F:4 iron, 4 sulfur cluster binding"/>
    <property type="evidence" value="ECO:0007669"/>
    <property type="project" value="UniProtKB-KW"/>
</dbReference>
<evidence type="ECO:0000256" key="1">
    <source>
        <dbReference type="ARBA" id="ARBA00001933"/>
    </source>
</evidence>
<dbReference type="GO" id="GO:0046872">
    <property type="term" value="F:metal ion binding"/>
    <property type="evidence" value="ECO:0007669"/>
    <property type="project" value="UniProtKB-KW"/>
</dbReference>
<dbReference type="NCBIfam" id="TIGR00238">
    <property type="entry name" value="KamA family radical SAM protein"/>
    <property type="match status" value="1"/>
</dbReference>
<evidence type="ECO:0000256" key="10">
    <source>
        <dbReference type="ARBA" id="ARBA00023235"/>
    </source>
</evidence>
<evidence type="ECO:0000256" key="4">
    <source>
        <dbReference type="ARBA" id="ARBA00022485"/>
    </source>
</evidence>
<protein>
    <submittedName>
        <fullName evidence="14">KamA family radical SAM protein</fullName>
    </submittedName>
</protein>
<evidence type="ECO:0000256" key="2">
    <source>
        <dbReference type="ARBA" id="ARBA00001966"/>
    </source>
</evidence>
<dbReference type="PROSITE" id="PS51918">
    <property type="entry name" value="RADICAL_SAM"/>
    <property type="match status" value="1"/>
</dbReference>
<evidence type="ECO:0000259" key="13">
    <source>
        <dbReference type="PROSITE" id="PS51918"/>
    </source>
</evidence>